<organism evidence="1">
    <name type="scientific">Salmonella enterica</name>
    <name type="common">Salmonella choleraesuis</name>
    <dbReference type="NCBI Taxonomy" id="28901"/>
    <lineage>
        <taxon>Bacteria</taxon>
        <taxon>Pseudomonadati</taxon>
        <taxon>Pseudomonadota</taxon>
        <taxon>Gammaproteobacteria</taxon>
        <taxon>Enterobacterales</taxon>
        <taxon>Enterobacteriaceae</taxon>
        <taxon>Salmonella</taxon>
    </lineage>
</organism>
<name>A0A749PT49_SALER</name>
<accession>A0A749PT49</accession>
<evidence type="ECO:0000313" key="1">
    <source>
        <dbReference type="EMBL" id="HAF5771158.1"/>
    </source>
</evidence>
<comment type="caution">
    <text evidence="1">The sequence shown here is derived from an EMBL/GenBank/DDBJ whole genome shotgun (WGS) entry which is preliminary data.</text>
</comment>
<sequence>MSKVKAEWAVELNVNCPECNHLFDLTETDDFWGMAEVFEQETPRTTDYWCCCPECDHEFTCDFSY</sequence>
<gene>
    <name evidence="1" type="ORF">G9E89_002364</name>
</gene>
<dbReference type="AlphaFoldDB" id="A0A749PT49"/>
<proteinExistence type="predicted"/>
<protein>
    <recommendedName>
        <fullName evidence="2">CPXCG motif-containing cysteine-rich protein</fullName>
    </recommendedName>
</protein>
<reference evidence="1" key="2">
    <citation type="submission" date="2020-02" db="EMBL/GenBank/DDBJ databases">
        <authorList>
            <consortium name="NCBI Pathogen Detection Project"/>
        </authorList>
    </citation>
    <scope>NUCLEOTIDE SEQUENCE</scope>
    <source>
        <strain evidence="1">MA.110 VAN-23</strain>
    </source>
</reference>
<reference evidence="1" key="1">
    <citation type="journal article" date="2018" name="Genome Biol.">
        <title>SKESA: strategic k-mer extension for scrupulous assemblies.</title>
        <authorList>
            <person name="Souvorov A."/>
            <person name="Agarwala R."/>
            <person name="Lipman D.J."/>
        </authorList>
    </citation>
    <scope>NUCLEOTIDE SEQUENCE</scope>
    <source>
        <strain evidence="1">MA.110 VAN-23</strain>
    </source>
</reference>
<evidence type="ECO:0008006" key="2">
    <source>
        <dbReference type="Google" id="ProtNLM"/>
    </source>
</evidence>
<dbReference type="EMBL" id="DAAVTD010000005">
    <property type="protein sequence ID" value="HAF5771158.1"/>
    <property type="molecule type" value="Genomic_DNA"/>
</dbReference>